<reference evidence="12" key="1">
    <citation type="submission" date="2010-12" db="EMBL/GenBank/DDBJ databases">
        <authorList>
            <person name="Carlson J."/>
            <person name="Booth B."/>
            <person name="Frise E."/>
            <person name="Park S."/>
            <person name="Wan K."/>
            <person name="Yu C."/>
            <person name="Celniker S."/>
        </authorList>
    </citation>
    <scope>NUCLEOTIDE SEQUENCE</scope>
</reference>
<feature type="transmembrane region" description="Helical" evidence="10">
    <location>
        <begin position="229"/>
        <end position="247"/>
    </location>
</feature>
<dbReference type="GO" id="GO:0016740">
    <property type="term" value="F:transferase activity"/>
    <property type="evidence" value="ECO:0007669"/>
    <property type="project" value="UniProtKB-KW"/>
</dbReference>
<keyword evidence="6" id="KW-0833">Ubl conjugation pathway</keyword>
<accession>E4NKL1</accession>
<keyword evidence="9 10" id="KW-0472">Membrane</keyword>
<dbReference type="GO" id="GO:0008270">
    <property type="term" value="F:zinc ion binding"/>
    <property type="evidence" value="ECO:0007669"/>
    <property type="project" value="UniProtKB-KW"/>
</dbReference>
<dbReference type="OrthoDB" id="273089at2759"/>
<evidence type="ECO:0000313" key="12">
    <source>
        <dbReference type="EMBL" id="ADR71717.1"/>
    </source>
</evidence>
<evidence type="ECO:0000256" key="10">
    <source>
        <dbReference type="SAM" id="Phobius"/>
    </source>
</evidence>
<evidence type="ECO:0000256" key="8">
    <source>
        <dbReference type="ARBA" id="ARBA00022989"/>
    </source>
</evidence>
<evidence type="ECO:0000256" key="7">
    <source>
        <dbReference type="ARBA" id="ARBA00022833"/>
    </source>
</evidence>
<keyword evidence="7" id="KW-0862">Zinc</keyword>
<comment type="subcellular location">
    <subcellularLocation>
        <location evidence="1">Membrane</location>
        <topology evidence="1">Multi-pass membrane protein</topology>
    </subcellularLocation>
</comment>
<evidence type="ECO:0000256" key="6">
    <source>
        <dbReference type="ARBA" id="ARBA00022786"/>
    </source>
</evidence>
<dbReference type="SMART" id="SM00744">
    <property type="entry name" value="RINGv"/>
    <property type="match status" value="1"/>
</dbReference>
<protein>
    <submittedName>
        <fullName evidence="12">AT21872p</fullName>
    </submittedName>
</protein>
<dbReference type="HOGENOM" id="CLU_080256_0_0_1"/>
<organism evidence="12">
    <name type="scientific">Drosophila melanogaster</name>
    <name type="common">Fruit fly</name>
    <dbReference type="NCBI Taxonomy" id="7227"/>
    <lineage>
        <taxon>Eukaryota</taxon>
        <taxon>Metazoa</taxon>
        <taxon>Ecdysozoa</taxon>
        <taxon>Arthropoda</taxon>
        <taxon>Hexapoda</taxon>
        <taxon>Insecta</taxon>
        <taxon>Pterygota</taxon>
        <taxon>Neoptera</taxon>
        <taxon>Endopterygota</taxon>
        <taxon>Diptera</taxon>
        <taxon>Brachycera</taxon>
        <taxon>Muscomorpha</taxon>
        <taxon>Ephydroidea</taxon>
        <taxon>Drosophilidae</taxon>
        <taxon>Drosophila</taxon>
        <taxon>Sophophora</taxon>
    </lineage>
</organism>
<evidence type="ECO:0000256" key="5">
    <source>
        <dbReference type="ARBA" id="ARBA00022771"/>
    </source>
</evidence>
<dbReference type="InterPro" id="IPR013083">
    <property type="entry name" value="Znf_RING/FYVE/PHD"/>
</dbReference>
<dbReference type="AlphaFoldDB" id="E4NKL1"/>
<evidence type="ECO:0000256" key="2">
    <source>
        <dbReference type="ARBA" id="ARBA00022679"/>
    </source>
</evidence>
<dbReference type="PROSITE" id="PS51292">
    <property type="entry name" value="ZF_RING_CH"/>
    <property type="match status" value="1"/>
</dbReference>
<keyword evidence="5" id="KW-0863">Zinc-finger</keyword>
<dbReference type="InterPro" id="IPR011016">
    <property type="entry name" value="Znf_RING-CH"/>
</dbReference>
<dbReference type="Pfam" id="PF12906">
    <property type="entry name" value="RINGv"/>
    <property type="match status" value="1"/>
</dbReference>
<evidence type="ECO:0000256" key="9">
    <source>
        <dbReference type="ARBA" id="ARBA00023136"/>
    </source>
</evidence>
<dbReference type="EMBL" id="BT125808">
    <property type="protein sequence ID" value="ADR71717.1"/>
    <property type="molecule type" value="mRNA"/>
</dbReference>
<feature type="non-terminal residue" evidence="12">
    <location>
        <position position="1"/>
    </location>
</feature>
<evidence type="ECO:0000256" key="3">
    <source>
        <dbReference type="ARBA" id="ARBA00022692"/>
    </source>
</evidence>
<feature type="transmembrane region" description="Helical" evidence="10">
    <location>
        <begin position="267"/>
        <end position="287"/>
    </location>
</feature>
<feature type="domain" description="RING-CH-type" evidence="11">
    <location>
        <begin position="142"/>
        <end position="203"/>
    </location>
</feature>
<dbReference type="Bgee" id="FBgn0029877">
    <property type="expression patterns" value="Expressed in early-mid elongation-stage spermatid (Drosophila) in testis and 17 other cell types or tissues"/>
</dbReference>
<dbReference type="PANTHER" id="PTHR46065">
    <property type="entry name" value="E3 UBIQUITIN-PROTEIN LIGASE MARCH 2/3 FAMILY MEMBER"/>
    <property type="match status" value="1"/>
</dbReference>
<keyword evidence="2" id="KW-0808">Transferase</keyword>
<keyword evidence="3 10" id="KW-0812">Transmembrane</keyword>
<dbReference type="SUPFAM" id="SSF57850">
    <property type="entry name" value="RING/U-box"/>
    <property type="match status" value="1"/>
</dbReference>
<proteinExistence type="evidence at transcript level"/>
<dbReference type="GO" id="GO:0016020">
    <property type="term" value="C:membrane"/>
    <property type="evidence" value="ECO:0007669"/>
    <property type="project" value="UniProtKB-SubCell"/>
</dbReference>
<dbReference type="PANTHER" id="PTHR46065:SF3">
    <property type="entry name" value="FI20425P1"/>
    <property type="match status" value="1"/>
</dbReference>
<gene>
    <name evidence="12" type="primary">CG17717-RA</name>
</gene>
<keyword evidence="8 10" id="KW-1133">Transmembrane helix</keyword>
<evidence type="ECO:0000259" key="11">
    <source>
        <dbReference type="PROSITE" id="PS51292"/>
    </source>
</evidence>
<dbReference type="CDD" id="cd16495">
    <property type="entry name" value="RING_CH-C4HC3_MARCH"/>
    <property type="match status" value="1"/>
</dbReference>
<dbReference type="Gene3D" id="3.30.40.10">
    <property type="entry name" value="Zinc/RING finger domain, C3HC4 (zinc finger)"/>
    <property type="match status" value="1"/>
</dbReference>
<dbReference type="FunFam" id="3.30.40.10:FF:000963">
    <property type="entry name" value="Uncharacterized protein, isoform A"/>
    <property type="match status" value="1"/>
</dbReference>
<name>E4NKL1_DROME</name>
<keyword evidence="4" id="KW-0479">Metal-binding</keyword>
<evidence type="ECO:0000256" key="4">
    <source>
        <dbReference type="ARBA" id="ARBA00022723"/>
    </source>
</evidence>
<evidence type="ECO:0000256" key="1">
    <source>
        <dbReference type="ARBA" id="ARBA00004141"/>
    </source>
</evidence>
<dbReference type="ExpressionAtlas" id="E4NKL1">
    <property type="expression patterns" value="baseline and differential"/>
</dbReference>
<sequence>CCREIRCKNLFSQNLFCNAHKWTNATNRRQAVVNIIASSAGAPHNSRCLPATTSVYPSNMSHHQHVLSEAAALRLINGLESAGNATMPLGAQPPQSAAAEAICSSQIVASAHGTPTASTAALEISSARQRMLRSHLQESLHSANESGNSCRICRWNRNDMEIIKCPCNCKGSVGYIHLKCLKRWIMHRRDNRCEICNAVFNIAEERASLKQMIRTFCCGRCCGLIVKHLLFSASLMPLAHIILQQVLQCMDNMNQGSTDQLTVQEVFVASCALLTSSALFFHFFEFVTTRFMLIRNILSHWWMFGSTSDFELVEIEDDSIDFFDD</sequence>
<dbReference type="VEuPathDB" id="VectorBase:FBgn0029877"/>